<evidence type="ECO:0000256" key="5">
    <source>
        <dbReference type="SAM" id="MobiDB-lite"/>
    </source>
</evidence>
<dbReference type="PANTHER" id="PTHR30349:SF64">
    <property type="entry name" value="PROPHAGE INTEGRASE INTD-RELATED"/>
    <property type="match status" value="1"/>
</dbReference>
<dbReference type="HOGENOM" id="CLU_798834_0_0_5"/>
<dbReference type="GO" id="GO:0015074">
    <property type="term" value="P:DNA integration"/>
    <property type="evidence" value="ECO:0007669"/>
    <property type="project" value="UniProtKB-KW"/>
</dbReference>
<dbReference type="InterPro" id="IPR011010">
    <property type="entry name" value="DNA_brk_join_enz"/>
</dbReference>
<dbReference type="GO" id="GO:0003677">
    <property type="term" value="F:DNA binding"/>
    <property type="evidence" value="ECO:0007669"/>
    <property type="project" value="UniProtKB-UniRule"/>
</dbReference>
<comment type="caution">
    <text evidence="8">The sequence shown here is derived from an EMBL/GenBank/DDBJ whole genome shotgun (WGS) entry which is preliminary data.</text>
</comment>
<keyword evidence="3" id="KW-0233">DNA recombination</keyword>
<evidence type="ECO:0000256" key="4">
    <source>
        <dbReference type="PROSITE-ProRule" id="PRU01248"/>
    </source>
</evidence>
<evidence type="ECO:0000256" key="2">
    <source>
        <dbReference type="ARBA" id="ARBA00023125"/>
    </source>
</evidence>
<keyword evidence="9" id="KW-1185">Reference proteome</keyword>
<accession>A0A017HPS0</accession>
<name>A0A017HPS0_9RHOB</name>
<evidence type="ECO:0000259" key="7">
    <source>
        <dbReference type="PROSITE" id="PS51900"/>
    </source>
</evidence>
<evidence type="ECO:0000259" key="6">
    <source>
        <dbReference type="PROSITE" id="PS51898"/>
    </source>
</evidence>
<dbReference type="Pfam" id="PF00589">
    <property type="entry name" value="Phage_integrase"/>
    <property type="match status" value="1"/>
</dbReference>
<dbReference type="InterPro" id="IPR013762">
    <property type="entry name" value="Integrase-like_cat_sf"/>
</dbReference>
<evidence type="ECO:0000313" key="9">
    <source>
        <dbReference type="Proteomes" id="UP000019666"/>
    </source>
</evidence>
<feature type="domain" description="Tyr recombinase" evidence="6">
    <location>
        <begin position="145"/>
        <end position="354"/>
    </location>
</feature>
<keyword evidence="1" id="KW-0229">DNA integration</keyword>
<sequence length="385" mass="43186">MKTTPQTTAKSPISMASRPSKTNAANERIKREYFGYLAEAKGRDEATIDGVAKALARFEASSRHRDFKRFHREQAVAFKRELAEAANARTGEKLSKATVHATLRHLREFFFWLAHLPGFKAHIAYADADYFNLSDKDVAVARARREKRVPTLDQVRHVLAAMPSATALERRDRALLAFATLTGARVQALASFRLGHVDLEGSFVEQDAREVQTKAAKSFRTYFMPVDEGALGIVGEWVRELERDHLWGRSDPLFPATEMGLGPDGGFVPVGLARRGWATSEPVREIFRRAFVGAGLPYSNPHSFRDMLVRHAMALDLSPEEMKAWSQNLGHADVLTTFTSYGQVPTHRQGELIQGLSDKRRAAFVAANREELEVIERVLTRMKGR</sequence>
<evidence type="ECO:0000256" key="3">
    <source>
        <dbReference type="ARBA" id="ARBA00023172"/>
    </source>
</evidence>
<feature type="domain" description="Core-binding (CB)" evidence="7">
    <location>
        <begin position="24"/>
        <end position="114"/>
    </location>
</feature>
<dbReference type="PATRIC" id="fig|442562.3.peg.2015"/>
<dbReference type="SUPFAM" id="SSF56349">
    <property type="entry name" value="DNA breaking-rejoining enzymes"/>
    <property type="match status" value="1"/>
</dbReference>
<dbReference type="PROSITE" id="PS51898">
    <property type="entry name" value="TYR_RECOMBINASE"/>
    <property type="match status" value="1"/>
</dbReference>
<keyword evidence="2 4" id="KW-0238">DNA-binding</keyword>
<protein>
    <submittedName>
        <fullName evidence="8">Site-specific recombinase XerC</fullName>
    </submittedName>
</protein>
<dbReference type="InterPro" id="IPR044068">
    <property type="entry name" value="CB"/>
</dbReference>
<proteinExistence type="predicted"/>
<dbReference type="CDD" id="cd00397">
    <property type="entry name" value="DNA_BRE_C"/>
    <property type="match status" value="1"/>
</dbReference>
<evidence type="ECO:0000313" key="8">
    <source>
        <dbReference type="EMBL" id="EYD76376.1"/>
    </source>
</evidence>
<dbReference type="Gene3D" id="1.10.443.10">
    <property type="entry name" value="Intergrase catalytic core"/>
    <property type="match status" value="1"/>
</dbReference>
<dbReference type="STRING" id="442562.Rumeso_02040"/>
<dbReference type="AlphaFoldDB" id="A0A017HPS0"/>
<dbReference type="GO" id="GO:0006310">
    <property type="term" value="P:DNA recombination"/>
    <property type="evidence" value="ECO:0007669"/>
    <property type="project" value="UniProtKB-KW"/>
</dbReference>
<feature type="region of interest" description="Disordered" evidence="5">
    <location>
        <begin position="1"/>
        <end position="24"/>
    </location>
</feature>
<organism evidence="8 9">
    <name type="scientific">Rubellimicrobium mesophilum DSM 19309</name>
    <dbReference type="NCBI Taxonomy" id="442562"/>
    <lineage>
        <taxon>Bacteria</taxon>
        <taxon>Pseudomonadati</taxon>
        <taxon>Pseudomonadota</taxon>
        <taxon>Alphaproteobacteria</taxon>
        <taxon>Rhodobacterales</taxon>
        <taxon>Roseobacteraceae</taxon>
        <taxon>Rubellimicrobium</taxon>
    </lineage>
</organism>
<dbReference type="PANTHER" id="PTHR30349">
    <property type="entry name" value="PHAGE INTEGRASE-RELATED"/>
    <property type="match status" value="1"/>
</dbReference>
<dbReference type="InterPro" id="IPR002104">
    <property type="entry name" value="Integrase_catalytic"/>
</dbReference>
<reference evidence="8 9" key="1">
    <citation type="submission" date="2013-02" db="EMBL/GenBank/DDBJ databases">
        <authorList>
            <person name="Fiebig A."/>
            <person name="Goeker M."/>
            <person name="Klenk H.-P.P."/>
        </authorList>
    </citation>
    <scope>NUCLEOTIDE SEQUENCE [LARGE SCALE GENOMIC DNA]</scope>
    <source>
        <strain evidence="8 9">DSM 19309</strain>
    </source>
</reference>
<dbReference type="RefSeq" id="WP_211262903.1">
    <property type="nucleotide sequence ID" value="NZ_KK088592.1"/>
</dbReference>
<dbReference type="PROSITE" id="PS51900">
    <property type="entry name" value="CB"/>
    <property type="match status" value="1"/>
</dbReference>
<dbReference type="Proteomes" id="UP000019666">
    <property type="component" value="Unassembled WGS sequence"/>
</dbReference>
<evidence type="ECO:0000256" key="1">
    <source>
        <dbReference type="ARBA" id="ARBA00022908"/>
    </source>
</evidence>
<dbReference type="InterPro" id="IPR050090">
    <property type="entry name" value="Tyrosine_recombinase_XerCD"/>
</dbReference>
<dbReference type="EMBL" id="AOSK01000046">
    <property type="protein sequence ID" value="EYD76376.1"/>
    <property type="molecule type" value="Genomic_DNA"/>
</dbReference>
<feature type="compositionally biased region" description="Polar residues" evidence="5">
    <location>
        <begin position="1"/>
        <end position="11"/>
    </location>
</feature>
<gene>
    <name evidence="8" type="ORF">Rumeso_02040</name>
</gene>